<evidence type="ECO:0000313" key="4">
    <source>
        <dbReference type="Proteomes" id="UP001152484"/>
    </source>
</evidence>
<protein>
    <recommendedName>
        <fullName evidence="2">CBM-cenC domain-containing protein</fullName>
    </recommendedName>
</protein>
<accession>A0A9P0YR82</accession>
<dbReference type="InterPro" id="IPR003305">
    <property type="entry name" value="CenC_carb-bd"/>
</dbReference>
<organism evidence="3 4">
    <name type="scientific">Cuscuta europaea</name>
    <name type="common">European dodder</name>
    <dbReference type="NCBI Taxonomy" id="41803"/>
    <lineage>
        <taxon>Eukaryota</taxon>
        <taxon>Viridiplantae</taxon>
        <taxon>Streptophyta</taxon>
        <taxon>Embryophyta</taxon>
        <taxon>Tracheophyta</taxon>
        <taxon>Spermatophyta</taxon>
        <taxon>Magnoliopsida</taxon>
        <taxon>eudicotyledons</taxon>
        <taxon>Gunneridae</taxon>
        <taxon>Pentapetalae</taxon>
        <taxon>asterids</taxon>
        <taxon>lamiids</taxon>
        <taxon>Solanales</taxon>
        <taxon>Convolvulaceae</taxon>
        <taxon>Cuscuteae</taxon>
        <taxon>Cuscuta</taxon>
        <taxon>Cuscuta subgen. Cuscuta</taxon>
    </lineage>
</organism>
<feature type="domain" description="CBM-cenC" evidence="2">
    <location>
        <begin position="12"/>
        <end position="90"/>
    </location>
</feature>
<sequence length="95" mass="10886">MKIPMKPQYNGGLLVNSEFNDGLNGWYSFRNDHVNLTTGISKEGNNFIIASNREEPFDSFSQKIELKKDNHYILSGTEQYSAATFRKTITSENYI</sequence>
<evidence type="ECO:0000259" key="2">
    <source>
        <dbReference type="Pfam" id="PF02018"/>
    </source>
</evidence>
<keyword evidence="1" id="KW-0378">Hydrolase</keyword>
<dbReference type="Proteomes" id="UP001152484">
    <property type="component" value="Unassembled WGS sequence"/>
</dbReference>
<keyword evidence="4" id="KW-1185">Reference proteome</keyword>
<dbReference type="Gene3D" id="2.60.120.260">
    <property type="entry name" value="Galactose-binding domain-like"/>
    <property type="match status" value="1"/>
</dbReference>
<evidence type="ECO:0000256" key="1">
    <source>
        <dbReference type="ARBA" id="ARBA00022801"/>
    </source>
</evidence>
<dbReference type="EMBL" id="CAMAPE010000008">
    <property type="protein sequence ID" value="CAH9072613.1"/>
    <property type="molecule type" value="Genomic_DNA"/>
</dbReference>
<dbReference type="SUPFAM" id="SSF49785">
    <property type="entry name" value="Galactose-binding domain-like"/>
    <property type="match status" value="1"/>
</dbReference>
<dbReference type="AlphaFoldDB" id="A0A9P0YR82"/>
<reference evidence="3" key="1">
    <citation type="submission" date="2022-07" db="EMBL/GenBank/DDBJ databases">
        <authorList>
            <person name="Macas J."/>
            <person name="Novak P."/>
            <person name="Neumann P."/>
        </authorList>
    </citation>
    <scope>NUCLEOTIDE SEQUENCE</scope>
</reference>
<feature type="non-terminal residue" evidence="3">
    <location>
        <position position="95"/>
    </location>
</feature>
<proteinExistence type="predicted"/>
<name>A0A9P0YR82_CUSEU</name>
<comment type="caution">
    <text evidence="3">The sequence shown here is derived from an EMBL/GenBank/DDBJ whole genome shotgun (WGS) entry which is preliminary data.</text>
</comment>
<dbReference type="Pfam" id="PF02018">
    <property type="entry name" value="CBM_4_9"/>
    <property type="match status" value="1"/>
</dbReference>
<dbReference type="OrthoDB" id="1297583at2759"/>
<gene>
    <name evidence="3" type="ORF">CEURO_LOCUS4421</name>
</gene>
<evidence type="ECO:0000313" key="3">
    <source>
        <dbReference type="EMBL" id="CAH9072613.1"/>
    </source>
</evidence>
<dbReference type="GO" id="GO:0016798">
    <property type="term" value="F:hydrolase activity, acting on glycosyl bonds"/>
    <property type="evidence" value="ECO:0007669"/>
    <property type="project" value="InterPro"/>
</dbReference>
<dbReference type="InterPro" id="IPR008979">
    <property type="entry name" value="Galactose-bd-like_sf"/>
</dbReference>